<reference evidence="2" key="1">
    <citation type="submission" date="2022-11" db="UniProtKB">
        <authorList>
            <consortium name="WormBaseParasite"/>
        </authorList>
    </citation>
    <scope>IDENTIFICATION</scope>
</reference>
<evidence type="ECO:0000313" key="1">
    <source>
        <dbReference type="Proteomes" id="UP000887565"/>
    </source>
</evidence>
<name>A0A915KBK5_ROMCU</name>
<dbReference type="AlphaFoldDB" id="A0A915KBK5"/>
<accession>A0A915KBK5</accession>
<dbReference type="Proteomes" id="UP000887565">
    <property type="component" value="Unplaced"/>
</dbReference>
<evidence type="ECO:0000313" key="2">
    <source>
        <dbReference type="WBParaSite" id="nRc.2.0.1.t36163-RA"/>
    </source>
</evidence>
<protein>
    <submittedName>
        <fullName evidence="2">Uncharacterized protein</fullName>
    </submittedName>
</protein>
<proteinExistence type="predicted"/>
<sequence length="72" mass="8067">MGQGPVKLNQKWMNLNEIVVSQPKKNEGGLMSTDKPTQEGFYLEVMSVVLVYKTLDLGELVTDKVLLTRSRA</sequence>
<keyword evidence="1" id="KW-1185">Reference proteome</keyword>
<dbReference type="WBParaSite" id="nRc.2.0.1.t36163-RA">
    <property type="protein sequence ID" value="nRc.2.0.1.t36163-RA"/>
    <property type="gene ID" value="nRc.2.0.1.g36163"/>
</dbReference>
<organism evidence="1 2">
    <name type="scientific">Romanomermis culicivorax</name>
    <name type="common">Nematode worm</name>
    <dbReference type="NCBI Taxonomy" id="13658"/>
    <lineage>
        <taxon>Eukaryota</taxon>
        <taxon>Metazoa</taxon>
        <taxon>Ecdysozoa</taxon>
        <taxon>Nematoda</taxon>
        <taxon>Enoplea</taxon>
        <taxon>Dorylaimia</taxon>
        <taxon>Mermithida</taxon>
        <taxon>Mermithoidea</taxon>
        <taxon>Mermithidae</taxon>
        <taxon>Romanomermis</taxon>
    </lineage>
</organism>